<proteinExistence type="predicted"/>
<reference evidence="1" key="1">
    <citation type="submission" date="2020-06" db="EMBL/GenBank/DDBJ databases">
        <authorList>
            <person name="Li T."/>
            <person name="Hu X."/>
            <person name="Zhang T."/>
            <person name="Song X."/>
            <person name="Zhang H."/>
            <person name="Dai N."/>
            <person name="Sheng W."/>
            <person name="Hou X."/>
            <person name="Wei L."/>
        </authorList>
    </citation>
    <scope>NUCLEOTIDE SEQUENCE</scope>
    <source>
        <strain evidence="1">G02</strain>
        <tissue evidence="1">Leaf</tissue>
    </source>
</reference>
<organism evidence="1">
    <name type="scientific">Sesamum radiatum</name>
    <name type="common">Black benniseed</name>
    <dbReference type="NCBI Taxonomy" id="300843"/>
    <lineage>
        <taxon>Eukaryota</taxon>
        <taxon>Viridiplantae</taxon>
        <taxon>Streptophyta</taxon>
        <taxon>Embryophyta</taxon>
        <taxon>Tracheophyta</taxon>
        <taxon>Spermatophyta</taxon>
        <taxon>Magnoliopsida</taxon>
        <taxon>eudicotyledons</taxon>
        <taxon>Gunneridae</taxon>
        <taxon>Pentapetalae</taxon>
        <taxon>asterids</taxon>
        <taxon>lamiids</taxon>
        <taxon>Lamiales</taxon>
        <taxon>Pedaliaceae</taxon>
        <taxon>Sesamum</taxon>
    </lineage>
</organism>
<evidence type="ECO:0000313" key="1">
    <source>
        <dbReference type="EMBL" id="KAL0288241.1"/>
    </source>
</evidence>
<protein>
    <recommendedName>
        <fullName evidence="2">DUF4283 domain-containing protein</fullName>
    </recommendedName>
</protein>
<reference evidence="1" key="2">
    <citation type="journal article" date="2024" name="Plant">
        <title>Genomic evolution and insights into agronomic trait innovations of Sesamum species.</title>
        <authorList>
            <person name="Miao H."/>
            <person name="Wang L."/>
            <person name="Qu L."/>
            <person name="Liu H."/>
            <person name="Sun Y."/>
            <person name="Le M."/>
            <person name="Wang Q."/>
            <person name="Wei S."/>
            <person name="Zheng Y."/>
            <person name="Lin W."/>
            <person name="Duan Y."/>
            <person name="Cao H."/>
            <person name="Xiong S."/>
            <person name="Wang X."/>
            <person name="Wei L."/>
            <person name="Li C."/>
            <person name="Ma Q."/>
            <person name="Ju M."/>
            <person name="Zhao R."/>
            <person name="Li G."/>
            <person name="Mu C."/>
            <person name="Tian Q."/>
            <person name="Mei H."/>
            <person name="Zhang T."/>
            <person name="Gao T."/>
            <person name="Zhang H."/>
        </authorList>
    </citation>
    <scope>NUCLEOTIDE SEQUENCE</scope>
    <source>
        <strain evidence="1">G02</strain>
    </source>
</reference>
<gene>
    <name evidence="1" type="ORF">Sradi_7101600</name>
</gene>
<dbReference type="InterPro" id="IPR040256">
    <property type="entry name" value="At4g02000-like"/>
</dbReference>
<accession>A0AAW2J126</accession>
<dbReference type="AlphaFoldDB" id="A0AAW2J126"/>
<sequence length="187" mass="20879">MEQGMSLRRHKHIRVPVWVRLRHLPMQYWTEDGLSAVASGIGTPLYMDKITKDCLRLDFARVCVMLEYSSKLPKHLIVLSPILSEGKEVPIKVDIEYEWLPLRCTHCCSLGHAVRACPELKEPKQRVQVTVYVQKPQSIKATTGVRSCDPEAEGADACGQMEGIGTTCPTWSGDMERGNVAISSATQ</sequence>
<name>A0AAW2J126_SESRA</name>
<dbReference type="EMBL" id="JACGWJ010000791">
    <property type="protein sequence ID" value="KAL0288241.1"/>
    <property type="molecule type" value="Genomic_DNA"/>
</dbReference>
<dbReference type="PANTHER" id="PTHR31286">
    <property type="entry name" value="GLYCINE-RICH CELL WALL STRUCTURAL PROTEIN 1.8-LIKE"/>
    <property type="match status" value="1"/>
</dbReference>
<comment type="caution">
    <text evidence="1">The sequence shown here is derived from an EMBL/GenBank/DDBJ whole genome shotgun (WGS) entry which is preliminary data.</text>
</comment>
<dbReference type="PANTHER" id="PTHR31286:SF165">
    <property type="entry name" value="DUF4283 DOMAIN-CONTAINING PROTEIN"/>
    <property type="match status" value="1"/>
</dbReference>
<evidence type="ECO:0008006" key="2">
    <source>
        <dbReference type="Google" id="ProtNLM"/>
    </source>
</evidence>